<evidence type="ECO:0000256" key="1">
    <source>
        <dbReference type="ARBA" id="ARBA00006354"/>
    </source>
</evidence>
<evidence type="ECO:0000313" key="4">
    <source>
        <dbReference type="Proteomes" id="UP000019109"/>
    </source>
</evidence>
<reference evidence="3" key="1">
    <citation type="journal article" date="2014" name="Genome Announc.">
        <title>Draft Genome Sequence of Clostridium straminisolvens Strain JCM 21531T, Isolated from a Cellulose-Degrading Bacterial Community.</title>
        <authorList>
            <person name="Yuki M."/>
            <person name="Oshima K."/>
            <person name="Suda W."/>
            <person name="Sakamoto M."/>
            <person name="Kitamura K."/>
            <person name="Iida T."/>
            <person name="Hattori M."/>
            <person name="Ohkuma M."/>
        </authorList>
    </citation>
    <scope>NUCLEOTIDE SEQUENCE [LARGE SCALE GENOMIC DNA]</scope>
    <source>
        <strain evidence="3">JCM 21531</strain>
    </source>
</reference>
<dbReference type="InterPro" id="IPR045006">
    <property type="entry name" value="CHLI-like"/>
</dbReference>
<gene>
    <name evidence="3" type="ORF">JCM21531_4252</name>
</gene>
<dbReference type="InterPro" id="IPR027417">
    <property type="entry name" value="P-loop_NTPase"/>
</dbReference>
<protein>
    <submittedName>
        <fullName evidence="3">Mg(2+) chelatase family protein</fullName>
    </submittedName>
</protein>
<sequence length="533" mass="58675">MDKVLLISIHLCIGQERLWGKMLSKIKSMGLMGIDGYVVIVETDISNGLPSFDMVGLGDTAVKESKERVRAAIKNAGFEFPIKRITVNLAPADKKKEGSALDLPIALGILTATEQIRNSSLDKYAFLGELSLDGEIKPVKGILPMVLAARDNGVENIFLPMENADEAAVVKDINVLPAKNIRDVVNHLNGASEIGRHEVDIESIFQRSLDYDADFADVKGQENVKRALEVAASGGHNCLMIGSPGCGKTMIAKRLPTILPLMTFEEALEVTKIHSIAGTLPANTSLITQRPFRAPHHSISNVSLIGGGKIPKPGEISLAHYGVLFLDELPEFNKDALEVLRQPLEDGVVTISRINATLTYPARTTLICAANPCKCGNYLEDSKECTCSPKQIQQYLGKISGPLLDRIDLHIEVASVKYKDLESYEEGEKSSVIRERVNRTRKIQQERYKGLGIFSNAELSPSLIKKFCKLDDKCKGILRDAFDRLGLSARAHNRILKVARTIADMEESEDIKANHLLEAIQYRSLDRKKWLAG</sequence>
<dbReference type="Gene3D" id="3.40.50.300">
    <property type="entry name" value="P-loop containing nucleotide triphosphate hydrolases"/>
    <property type="match status" value="1"/>
</dbReference>
<dbReference type="AlphaFoldDB" id="W4VBR2"/>
<dbReference type="Pfam" id="PF13541">
    <property type="entry name" value="ChlI"/>
    <property type="match status" value="1"/>
</dbReference>
<evidence type="ECO:0000313" key="3">
    <source>
        <dbReference type="EMBL" id="GAE90626.1"/>
    </source>
</evidence>
<dbReference type="SUPFAM" id="SSF52540">
    <property type="entry name" value="P-loop containing nucleoside triphosphate hydrolases"/>
    <property type="match status" value="1"/>
</dbReference>
<dbReference type="PANTHER" id="PTHR32039:SF7">
    <property type="entry name" value="COMPETENCE PROTEIN COMM"/>
    <property type="match status" value="1"/>
</dbReference>
<dbReference type="EMBL" id="BAVR01000080">
    <property type="protein sequence ID" value="GAE90626.1"/>
    <property type="molecule type" value="Genomic_DNA"/>
</dbReference>
<dbReference type="InterPro" id="IPR003593">
    <property type="entry name" value="AAA+_ATPase"/>
</dbReference>
<dbReference type="SMART" id="SM00382">
    <property type="entry name" value="AAA"/>
    <property type="match status" value="1"/>
</dbReference>
<dbReference type="InterPro" id="IPR000523">
    <property type="entry name" value="Mg_chelatse_chII-like_cat_dom"/>
</dbReference>
<dbReference type="SUPFAM" id="SSF54211">
    <property type="entry name" value="Ribosomal protein S5 domain 2-like"/>
    <property type="match status" value="1"/>
</dbReference>
<comment type="similarity">
    <text evidence="1">Belongs to the Mg-chelatase subunits D/I family. ComM subfamily.</text>
</comment>
<proteinExistence type="inferred from homology"/>
<organism evidence="3 4">
    <name type="scientific">Acetivibrio straminisolvens JCM 21531</name>
    <dbReference type="NCBI Taxonomy" id="1294263"/>
    <lineage>
        <taxon>Bacteria</taxon>
        <taxon>Bacillati</taxon>
        <taxon>Bacillota</taxon>
        <taxon>Clostridia</taxon>
        <taxon>Eubacteriales</taxon>
        <taxon>Oscillospiraceae</taxon>
        <taxon>Acetivibrio</taxon>
    </lineage>
</organism>
<keyword evidence="4" id="KW-1185">Reference proteome</keyword>
<dbReference type="InterPro" id="IPR025158">
    <property type="entry name" value="Mg_chelat-rel_C"/>
</dbReference>
<dbReference type="NCBIfam" id="TIGR00368">
    <property type="entry name" value="YifB family Mg chelatase-like AAA ATPase"/>
    <property type="match status" value="1"/>
</dbReference>
<dbReference type="Pfam" id="PF01078">
    <property type="entry name" value="Mg_chelatase"/>
    <property type="match status" value="1"/>
</dbReference>
<comment type="caution">
    <text evidence="3">The sequence shown here is derived from an EMBL/GenBank/DDBJ whole genome shotgun (WGS) entry which is preliminary data.</text>
</comment>
<dbReference type="Proteomes" id="UP000019109">
    <property type="component" value="Unassembled WGS sequence"/>
</dbReference>
<dbReference type="GO" id="GO:0005524">
    <property type="term" value="F:ATP binding"/>
    <property type="evidence" value="ECO:0007669"/>
    <property type="project" value="InterPro"/>
</dbReference>
<accession>W4VBR2</accession>
<name>W4VBR2_9FIRM</name>
<dbReference type="STRING" id="1294263.JCM21531_4252"/>
<dbReference type="Gene3D" id="3.30.230.10">
    <property type="match status" value="1"/>
</dbReference>
<feature type="domain" description="AAA+ ATPase" evidence="2">
    <location>
        <begin position="234"/>
        <end position="417"/>
    </location>
</feature>
<dbReference type="InterPro" id="IPR004482">
    <property type="entry name" value="Mg_chelat-rel"/>
</dbReference>
<dbReference type="InterPro" id="IPR020568">
    <property type="entry name" value="Ribosomal_Su5_D2-typ_SF"/>
</dbReference>
<dbReference type="InterPro" id="IPR014721">
    <property type="entry name" value="Ribsml_uS5_D2-typ_fold_subgr"/>
</dbReference>
<dbReference type="PANTHER" id="PTHR32039">
    <property type="entry name" value="MAGNESIUM-CHELATASE SUBUNIT CHLI"/>
    <property type="match status" value="1"/>
</dbReference>
<dbReference type="Pfam" id="PF13335">
    <property type="entry name" value="Mg_chelatase_C"/>
    <property type="match status" value="1"/>
</dbReference>
<evidence type="ECO:0000259" key="2">
    <source>
        <dbReference type="SMART" id="SM00382"/>
    </source>
</evidence>